<dbReference type="EMBL" id="GGEC01073280">
    <property type="protein sequence ID" value="MBX53764.1"/>
    <property type="molecule type" value="Transcribed_RNA"/>
</dbReference>
<proteinExistence type="predicted"/>
<evidence type="ECO:0000313" key="1">
    <source>
        <dbReference type="EMBL" id="MBX53764.1"/>
    </source>
</evidence>
<sequence length="33" mass="3728">MLFLTFGTWDVSSCSIFSFSTFYVSNRTSLLGI</sequence>
<reference evidence="1" key="1">
    <citation type="submission" date="2018-02" db="EMBL/GenBank/DDBJ databases">
        <title>Rhizophora mucronata_Transcriptome.</title>
        <authorList>
            <person name="Meera S.P."/>
            <person name="Sreeshan A."/>
            <person name="Augustine A."/>
        </authorList>
    </citation>
    <scope>NUCLEOTIDE SEQUENCE</scope>
    <source>
        <tissue evidence="1">Leaf</tissue>
    </source>
</reference>
<accession>A0A2P2PG96</accession>
<organism evidence="1">
    <name type="scientific">Rhizophora mucronata</name>
    <name type="common">Asiatic mangrove</name>
    <dbReference type="NCBI Taxonomy" id="61149"/>
    <lineage>
        <taxon>Eukaryota</taxon>
        <taxon>Viridiplantae</taxon>
        <taxon>Streptophyta</taxon>
        <taxon>Embryophyta</taxon>
        <taxon>Tracheophyta</taxon>
        <taxon>Spermatophyta</taxon>
        <taxon>Magnoliopsida</taxon>
        <taxon>eudicotyledons</taxon>
        <taxon>Gunneridae</taxon>
        <taxon>Pentapetalae</taxon>
        <taxon>rosids</taxon>
        <taxon>fabids</taxon>
        <taxon>Malpighiales</taxon>
        <taxon>Rhizophoraceae</taxon>
        <taxon>Rhizophora</taxon>
    </lineage>
</organism>
<protein>
    <submittedName>
        <fullName evidence="1">Uncharacterized protein</fullName>
    </submittedName>
</protein>
<name>A0A2P2PG96_RHIMU</name>
<dbReference type="AlphaFoldDB" id="A0A2P2PG96"/>